<keyword evidence="3" id="KW-1185">Reference proteome</keyword>
<evidence type="ECO:0000313" key="2">
    <source>
        <dbReference type="EMBL" id="MFD1147656.1"/>
    </source>
</evidence>
<keyword evidence="1" id="KW-0472">Membrane</keyword>
<keyword evidence="1" id="KW-1133">Transmembrane helix</keyword>
<gene>
    <name evidence="2" type="ORF">ACFQ3T_11010</name>
</gene>
<protein>
    <recommendedName>
        <fullName evidence="4">DUF1772 domain-containing protein</fullName>
    </recommendedName>
</protein>
<dbReference type="Proteomes" id="UP001597168">
    <property type="component" value="Unassembled WGS sequence"/>
</dbReference>
<comment type="caution">
    <text evidence="2">The sequence shown here is derived from an EMBL/GenBank/DDBJ whole genome shotgun (WGS) entry which is preliminary data.</text>
</comment>
<evidence type="ECO:0000313" key="3">
    <source>
        <dbReference type="Proteomes" id="UP001597168"/>
    </source>
</evidence>
<sequence length="155" mass="16567">MTWFEVLLVVTAVVRGLGAGIIYDSAVVSPRVRHRVGLPAYADYLRANLAGLGGKSYVPVAWLGALLTVTATVAAFASDQPPAVAWWTAGSLAATVVAFVGTGLALPALFRVTRTPSDEHDRLRPRLDRYARWYGFSALWQGVAFVAAVLALAVR</sequence>
<evidence type="ECO:0000256" key="1">
    <source>
        <dbReference type="SAM" id="Phobius"/>
    </source>
</evidence>
<evidence type="ECO:0008006" key="4">
    <source>
        <dbReference type="Google" id="ProtNLM"/>
    </source>
</evidence>
<reference evidence="3" key="1">
    <citation type="journal article" date="2019" name="Int. J. Syst. Evol. Microbiol.">
        <title>The Global Catalogue of Microorganisms (GCM) 10K type strain sequencing project: providing services to taxonomists for standard genome sequencing and annotation.</title>
        <authorList>
            <consortium name="The Broad Institute Genomics Platform"/>
            <consortium name="The Broad Institute Genome Sequencing Center for Infectious Disease"/>
            <person name="Wu L."/>
            <person name="Ma J."/>
        </authorList>
    </citation>
    <scope>NUCLEOTIDE SEQUENCE [LARGE SCALE GENOMIC DNA]</scope>
    <source>
        <strain evidence="3">CCUG 60214</strain>
    </source>
</reference>
<organism evidence="2 3">
    <name type="scientific">Saccharothrix hoggarensis</name>
    <dbReference type="NCBI Taxonomy" id="913853"/>
    <lineage>
        <taxon>Bacteria</taxon>
        <taxon>Bacillati</taxon>
        <taxon>Actinomycetota</taxon>
        <taxon>Actinomycetes</taxon>
        <taxon>Pseudonocardiales</taxon>
        <taxon>Pseudonocardiaceae</taxon>
        <taxon>Saccharothrix</taxon>
    </lineage>
</organism>
<proteinExistence type="predicted"/>
<feature type="transmembrane region" description="Helical" evidence="1">
    <location>
        <begin position="84"/>
        <end position="110"/>
    </location>
</feature>
<accession>A0ABW3QS96</accession>
<feature type="transmembrane region" description="Helical" evidence="1">
    <location>
        <begin position="131"/>
        <end position="154"/>
    </location>
</feature>
<feature type="transmembrane region" description="Helical" evidence="1">
    <location>
        <begin position="6"/>
        <end position="26"/>
    </location>
</feature>
<dbReference type="EMBL" id="JBHTLK010000042">
    <property type="protein sequence ID" value="MFD1147656.1"/>
    <property type="molecule type" value="Genomic_DNA"/>
</dbReference>
<name>A0ABW3QS96_9PSEU</name>
<dbReference type="RefSeq" id="WP_380722971.1">
    <property type="nucleotide sequence ID" value="NZ_JBHTLK010000042.1"/>
</dbReference>
<keyword evidence="1" id="KW-0812">Transmembrane</keyword>
<feature type="transmembrane region" description="Helical" evidence="1">
    <location>
        <begin position="56"/>
        <end position="78"/>
    </location>
</feature>